<comment type="caution">
    <text evidence="2">The sequence shown here is derived from an EMBL/GenBank/DDBJ whole genome shotgun (WGS) entry which is preliminary data.</text>
</comment>
<keyword evidence="3" id="KW-1185">Reference proteome</keyword>
<organism evidence="2 3">
    <name type="scientific">Elysia crispata</name>
    <name type="common">lettuce slug</name>
    <dbReference type="NCBI Taxonomy" id="231223"/>
    <lineage>
        <taxon>Eukaryota</taxon>
        <taxon>Metazoa</taxon>
        <taxon>Spiralia</taxon>
        <taxon>Lophotrochozoa</taxon>
        <taxon>Mollusca</taxon>
        <taxon>Gastropoda</taxon>
        <taxon>Heterobranchia</taxon>
        <taxon>Euthyneura</taxon>
        <taxon>Panpulmonata</taxon>
        <taxon>Sacoglossa</taxon>
        <taxon>Placobranchoidea</taxon>
        <taxon>Plakobranchidae</taxon>
        <taxon>Elysia</taxon>
    </lineage>
</organism>
<gene>
    <name evidence="2" type="ORF">RRG08_055046</name>
</gene>
<proteinExistence type="predicted"/>
<feature type="region of interest" description="Disordered" evidence="1">
    <location>
        <begin position="1"/>
        <end position="27"/>
    </location>
</feature>
<protein>
    <submittedName>
        <fullName evidence="2">Uncharacterized protein</fullName>
    </submittedName>
</protein>
<dbReference type="EMBL" id="JAWDGP010000819">
    <property type="protein sequence ID" value="KAK3796987.1"/>
    <property type="molecule type" value="Genomic_DNA"/>
</dbReference>
<dbReference type="Proteomes" id="UP001283361">
    <property type="component" value="Unassembled WGS sequence"/>
</dbReference>
<sequence>MVLPHPGRLMTSDRQQQTGRNTTTATSPAVVFYHKHQLFGTSESHRRRDFGAKNIDQEFTSLAFRV</sequence>
<feature type="compositionally biased region" description="Polar residues" evidence="1">
    <location>
        <begin position="12"/>
        <end position="27"/>
    </location>
</feature>
<name>A0AAE1AZW5_9GAST</name>
<evidence type="ECO:0000313" key="3">
    <source>
        <dbReference type="Proteomes" id="UP001283361"/>
    </source>
</evidence>
<accession>A0AAE1AZW5</accession>
<evidence type="ECO:0000256" key="1">
    <source>
        <dbReference type="SAM" id="MobiDB-lite"/>
    </source>
</evidence>
<dbReference type="AlphaFoldDB" id="A0AAE1AZW5"/>
<evidence type="ECO:0000313" key="2">
    <source>
        <dbReference type="EMBL" id="KAK3796987.1"/>
    </source>
</evidence>
<reference evidence="2" key="1">
    <citation type="journal article" date="2023" name="G3 (Bethesda)">
        <title>A reference genome for the long-term kleptoplast-retaining sea slug Elysia crispata morphotype clarki.</title>
        <authorList>
            <person name="Eastman K.E."/>
            <person name="Pendleton A.L."/>
            <person name="Shaikh M.A."/>
            <person name="Suttiyut T."/>
            <person name="Ogas R."/>
            <person name="Tomko P."/>
            <person name="Gavelis G."/>
            <person name="Widhalm J.R."/>
            <person name="Wisecaver J.H."/>
        </authorList>
    </citation>
    <scope>NUCLEOTIDE SEQUENCE</scope>
    <source>
        <strain evidence="2">ECLA1</strain>
    </source>
</reference>